<gene>
    <name evidence="4" type="ORF">HMPREF2137_01605</name>
</gene>
<name>A0A096B1L6_9BACT</name>
<accession>A0A096B1L6</accession>
<dbReference type="AlphaFoldDB" id="A0A096B1L6"/>
<feature type="domain" description="HTH tetR-type" evidence="3">
    <location>
        <begin position="12"/>
        <end position="72"/>
    </location>
</feature>
<evidence type="ECO:0000313" key="4">
    <source>
        <dbReference type="EMBL" id="KGF36717.1"/>
    </source>
</evidence>
<feature type="DNA-binding region" description="H-T-H motif" evidence="2">
    <location>
        <begin position="35"/>
        <end position="54"/>
    </location>
</feature>
<dbReference type="PANTHER" id="PTHR30328:SF54">
    <property type="entry name" value="HTH-TYPE TRANSCRIPTIONAL REPRESSOR SCO4008"/>
    <property type="match status" value="1"/>
</dbReference>
<evidence type="ECO:0000256" key="2">
    <source>
        <dbReference type="PROSITE-ProRule" id="PRU00335"/>
    </source>
</evidence>
<dbReference type="Pfam" id="PF00440">
    <property type="entry name" value="TetR_N"/>
    <property type="match status" value="1"/>
</dbReference>
<dbReference type="EMBL" id="JRNN01000025">
    <property type="protein sequence ID" value="KGF36717.1"/>
    <property type="molecule type" value="Genomic_DNA"/>
</dbReference>
<dbReference type="InterPro" id="IPR009057">
    <property type="entry name" value="Homeodomain-like_sf"/>
</dbReference>
<keyword evidence="1 2" id="KW-0238">DNA-binding</keyword>
<reference evidence="4 5" key="1">
    <citation type="submission" date="2014-07" db="EMBL/GenBank/DDBJ databases">
        <authorList>
            <person name="McCorrison J."/>
            <person name="Sanka R."/>
            <person name="Torralba M."/>
            <person name="Gillis M."/>
            <person name="Haft D.H."/>
            <person name="Methe B."/>
            <person name="Sutton G."/>
            <person name="Nelson K.E."/>
        </authorList>
    </citation>
    <scope>NUCLEOTIDE SEQUENCE [LARGE SCALE GENOMIC DNA]</scope>
    <source>
        <strain evidence="4 5">DNF00853</strain>
    </source>
</reference>
<dbReference type="PANTHER" id="PTHR30328">
    <property type="entry name" value="TRANSCRIPTIONAL REPRESSOR"/>
    <property type="match status" value="1"/>
</dbReference>
<dbReference type="GO" id="GO:0003677">
    <property type="term" value="F:DNA binding"/>
    <property type="evidence" value="ECO:0007669"/>
    <property type="project" value="UniProtKB-UniRule"/>
</dbReference>
<proteinExistence type="predicted"/>
<dbReference type="InterPro" id="IPR050109">
    <property type="entry name" value="HTH-type_TetR-like_transc_reg"/>
</dbReference>
<sequence length="206" mass="24533">MNRVSGQTPYRQELRERILKAAMSEFFEKGIKAVKMDDIARRLSISKRTVYEIYSNKEELLLEGMKAAEQDFDEHMKDFSEQDNHHVMDTLIEFYNCQAQRLSKISPLFLDEVQKYKRVQAYLENKHKKRDEDAYNFIDRGVKEGFFRPDTNYHIVVEVAREAVRFAMTSQLYKEHGLQMVFRNIILLFIRGICTLNGLKMFERIE</sequence>
<dbReference type="Proteomes" id="UP000029556">
    <property type="component" value="Unassembled WGS sequence"/>
</dbReference>
<dbReference type="InterPro" id="IPR001647">
    <property type="entry name" value="HTH_TetR"/>
</dbReference>
<comment type="caution">
    <text evidence="4">The sequence shown here is derived from an EMBL/GenBank/DDBJ whole genome shotgun (WGS) entry which is preliminary data.</text>
</comment>
<organism evidence="4 5">
    <name type="scientific">Hoylesella buccalis DNF00853</name>
    <dbReference type="NCBI Taxonomy" id="1401074"/>
    <lineage>
        <taxon>Bacteria</taxon>
        <taxon>Pseudomonadati</taxon>
        <taxon>Bacteroidota</taxon>
        <taxon>Bacteroidia</taxon>
        <taxon>Bacteroidales</taxon>
        <taxon>Prevotellaceae</taxon>
        <taxon>Hoylesella</taxon>
    </lineage>
</organism>
<dbReference type="Gene3D" id="1.10.357.10">
    <property type="entry name" value="Tetracycline Repressor, domain 2"/>
    <property type="match status" value="1"/>
</dbReference>
<dbReference type="PRINTS" id="PR00455">
    <property type="entry name" value="HTHTETR"/>
</dbReference>
<evidence type="ECO:0000259" key="3">
    <source>
        <dbReference type="PROSITE" id="PS50977"/>
    </source>
</evidence>
<dbReference type="Gene3D" id="1.10.10.60">
    <property type="entry name" value="Homeodomain-like"/>
    <property type="match status" value="1"/>
</dbReference>
<dbReference type="SUPFAM" id="SSF46689">
    <property type="entry name" value="Homeodomain-like"/>
    <property type="match status" value="1"/>
</dbReference>
<protein>
    <submittedName>
        <fullName evidence="4">TetR family transcriptional regulator</fullName>
    </submittedName>
</protein>
<evidence type="ECO:0000256" key="1">
    <source>
        <dbReference type="ARBA" id="ARBA00023125"/>
    </source>
</evidence>
<evidence type="ECO:0000313" key="5">
    <source>
        <dbReference type="Proteomes" id="UP000029556"/>
    </source>
</evidence>
<dbReference type="PROSITE" id="PS50977">
    <property type="entry name" value="HTH_TETR_2"/>
    <property type="match status" value="1"/>
</dbReference>